<organism evidence="9 10">
    <name type="scientific">Sphingobacterium haloxyli</name>
    <dbReference type="NCBI Taxonomy" id="2100533"/>
    <lineage>
        <taxon>Bacteria</taxon>
        <taxon>Pseudomonadati</taxon>
        <taxon>Bacteroidota</taxon>
        <taxon>Sphingobacteriia</taxon>
        <taxon>Sphingobacteriales</taxon>
        <taxon>Sphingobacteriaceae</taxon>
        <taxon>Sphingobacterium</taxon>
    </lineage>
</organism>
<feature type="domain" description="Rieske" evidence="8">
    <location>
        <begin position="10"/>
        <end position="111"/>
    </location>
</feature>
<evidence type="ECO:0000256" key="2">
    <source>
        <dbReference type="ARBA" id="ARBA00022714"/>
    </source>
</evidence>
<evidence type="ECO:0000256" key="5">
    <source>
        <dbReference type="ARBA" id="ARBA00023004"/>
    </source>
</evidence>
<dbReference type="InterPro" id="IPR036922">
    <property type="entry name" value="Rieske_2Fe-2S_sf"/>
</dbReference>
<evidence type="ECO:0000259" key="8">
    <source>
        <dbReference type="PROSITE" id="PS51296"/>
    </source>
</evidence>
<evidence type="ECO:0000313" key="9">
    <source>
        <dbReference type="EMBL" id="PRD48975.1"/>
    </source>
</evidence>
<keyword evidence="6" id="KW-0411">Iron-sulfur</keyword>
<evidence type="ECO:0000256" key="4">
    <source>
        <dbReference type="ARBA" id="ARBA00023002"/>
    </source>
</evidence>
<reference evidence="9 10" key="1">
    <citation type="submission" date="2018-02" db="EMBL/GenBank/DDBJ databases">
        <title>The draft genome of Sphingobacterium sp. 5JN-11.</title>
        <authorList>
            <person name="Liu L."/>
            <person name="Li L."/>
            <person name="Liang L."/>
            <person name="Zhang X."/>
            <person name="Wang T."/>
        </authorList>
    </citation>
    <scope>NUCLEOTIDE SEQUENCE [LARGE SCALE GENOMIC DNA]</scope>
    <source>
        <strain evidence="9 10">5JN-11</strain>
    </source>
</reference>
<keyword evidence="2" id="KW-0001">2Fe-2S</keyword>
<name>A0A2S9J851_9SPHI</name>
<keyword evidence="7" id="KW-0534">Nitrate assimilation</keyword>
<dbReference type="Gene3D" id="2.102.10.10">
    <property type="entry name" value="Rieske [2Fe-2S] iron-sulphur domain"/>
    <property type="match status" value="1"/>
</dbReference>
<dbReference type="GO" id="GO:0008942">
    <property type="term" value="F:nitrite reductase [NAD(P)H] activity"/>
    <property type="evidence" value="ECO:0007669"/>
    <property type="project" value="InterPro"/>
</dbReference>
<dbReference type="GO" id="GO:0051537">
    <property type="term" value="F:2 iron, 2 sulfur cluster binding"/>
    <property type="evidence" value="ECO:0007669"/>
    <property type="project" value="UniProtKB-KW"/>
</dbReference>
<keyword evidence="4" id="KW-0560">Oxidoreductase</keyword>
<dbReference type="AlphaFoldDB" id="A0A2S9J851"/>
<evidence type="ECO:0000256" key="7">
    <source>
        <dbReference type="ARBA" id="ARBA00023063"/>
    </source>
</evidence>
<keyword evidence="10" id="KW-1185">Reference proteome</keyword>
<dbReference type="PANTHER" id="PTHR43809:SF1">
    <property type="entry name" value="NITRITE REDUCTASE (NADH) LARGE SUBUNIT"/>
    <property type="match status" value="1"/>
</dbReference>
<dbReference type="Pfam" id="PF13806">
    <property type="entry name" value="Rieske_2"/>
    <property type="match status" value="1"/>
</dbReference>
<comment type="caution">
    <text evidence="9">The sequence shown here is derived from an EMBL/GenBank/DDBJ whole genome shotgun (WGS) entry which is preliminary data.</text>
</comment>
<accession>A0A2S9J851</accession>
<dbReference type="RefSeq" id="WP_105715540.1">
    <property type="nucleotide sequence ID" value="NZ_PVBQ01000002.1"/>
</dbReference>
<protein>
    <submittedName>
        <fullName evidence="9">Nitrite reductase (NAD(P)H) small subunit</fullName>
    </submittedName>
</protein>
<dbReference type="Proteomes" id="UP000239711">
    <property type="component" value="Unassembled WGS sequence"/>
</dbReference>
<dbReference type="GO" id="GO:0046872">
    <property type="term" value="F:metal ion binding"/>
    <property type="evidence" value="ECO:0007669"/>
    <property type="project" value="UniProtKB-KW"/>
</dbReference>
<dbReference type="InterPro" id="IPR012748">
    <property type="entry name" value="Rieske-like_NirD"/>
</dbReference>
<dbReference type="CDD" id="cd03529">
    <property type="entry name" value="Rieske_NirD"/>
    <property type="match status" value="1"/>
</dbReference>
<evidence type="ECO:0000256" key="6">
    <source>
        <dbReference type="ARBA" id="ARBA00023014"/>
    </source>
</evidence>
<dbReference type="PROSITE" id="PS51296">
    <property type="entry name" value="RIESKE"/>
    <property type="match status" value="1"/>
</dbReference>
<keyword evidence="3" id="KW-0479">Metal-binding</keyword>
<dbReference type="EMBL" id="PVBQ01000002">
    <property type="protein sequence ID" value="PRD48975.1"/>
    <property type="molecule type" value="Genomic_DNA"/>
</dbReference>
<dbReference type="PROSITE" id="PS51300">
    <property type="entry name" value="NIRD"/>
    <property type="match status" value="1"/>
</dbReference>
<evidence type="ECO:0000256" key="3">
    <source>
        <dbReference type="ARBA" id="ARBA00022723"/>
    </source>
</evidence>
<dbReference type="SUPFAM" id="SSF50022">
    <property type="entry name" value="ISP domain"/>
    <property type="match status" value="1"/>
</dbReference>
<dbReference type="PANTHER" id="PTHR43809">
    <property type="entry name" value="NITRITE REDUCTASE (NADH) LARGE SUBUNIT"/>
    <property type="match status" value="1"/>
</dbReference>
<dbReference type="NCBIfam" id="TIGR02378">
    <property type="entry name" value="nirD_assim_sml"/>
    <property type="match status" value="1"/>
</dbReference>
<proteinExistence type="predicted"/>
<dbReference type="GO" id="GO:0042128">
    <property type="term" value="P:nitrate assimilation"/>
    <property type="evidence" value="ECO:0007669"/>
    <property type="project" value="UniProtKB-KW"/>
</dbReference>
<keyword evidence="5" id="KW-0408">Iron</keyword>
<keyword evidence="1" id="KW-0349">Heme</keyword>
<gene>
    <name evidence="9" type="primary">nirD</name>
    <name evidence="9" type="ORF">C5745_03285</name>
</gene>
<dbReference type="InterPro" id="IPR017941">
    <property type="entry name" value="Rieske_2Fe-2S"/>
</dbReference>
<evidence type="ECO:0000313" key="10">
    <source>
        <dbReference type="Proteomes" id="UP000239711"/>
    </source>
</evidence>
<evidence type="ECO:0000256" key="1">
    <source>
        <dbReference type="ARBA" id="ARBA00022617"/>
    </source>
</evidence>
<dbReference type="OrthoDB" id="516687at2"/>
<sequence length="113" mass="12824">METLTSTSWKLACRVEDTIENGGVCIKLDNTQIALFYFKRRDEWFATQNECPHKRQMILSRGMIGSLGDKPKVACPFHKKTFALDTGECLSGDECSIKTYPVKVEDNLIYIAI</sequence>
<dbReference type="InterPro" id="IPR052034">
    <property type="entry name" value="NasD-like"/>
</dbReference>